<evidence type="ECO:0000256" key="13">
    <source>
        <dbReference type="ARBA" id="ARBA00023136"/>
    </source>
</evidence>
<dbReference type="Proteomes" id="UP001181693">
    <property type="component" value="Unassembled WGS sequence"/>
</dbReference>
<accession>A0AAV2ZF35</accession>
<dbReference type="AlphaFoldDB" id="A0AAV2ZF35"/>
<feature type="compositionally biased region" description="Basic and acidic residues" evidence="20">
    <location>
        <begin position="917"/>
        <end position="928"/>
    </location>
</feature>
<evidence type="ECO:0000256" key="8">
    <source>
        <dbReference type="ARBA" id="ARBA00022837"/>
    </source>
</evidence>
<evidence type="ECO:0000256" key="15">
    <source>
        <dbReference type="ARBA" id="ARBA00023257"/>
    </source>
</evidence>
<keyword evidence="10 21" id="KW-1133">Transmembrane helix</keyword>
<dbReference type="FunFam" id="2.60.40.60:FF:000062">
    <property type="entry name" value="Calsyntenin 3"/>
    <property type="match status" value="1"/>
</dbReference>
<dbReference type="Gene3D" id="2.60.40.60">
    <property type="entry name" value="Cadherins"/>
    <property type="match status" value="2"/>
</dbReference>
<keyword evidence="11" id="KW-0770">Synapse</keyword>
<evidence type="ECO:0000256" key="16">
    <source>
        <dbReference type="ARBA" id="ARBA00035006"/>
    </source>
</evidence>
<dbReference type="GO" id="GO:0051965">
    <property type="term" value="P:positive regulation of synapse assembly"/>
    <property type="evidence" value="ECO:0007669"/>
    <property type="project" value="TreeGrafter"/>
</dbReference>
<dbReference type="GO" id="GO:0005789">
    <property type="term" value="C:endoplasmic reticulum membrane"/>
    <property type="evidence" value="ECO:0007669"/>
    <property type="project" value="UniProtKB-SubCell"/>
</dbReference>
<dbReference type="EMBL" id="DYDO01000012">
    <property type="protein sequence ID" value="DBA14911.1"/>
    <property type="molecule type" value="Genomic_DNA"/>
</dbReference>
<feature type="signal peptide" evidence="22">
    <location>
        <begin position="1"/>
        <end position="22"/>
    </location>
</feature>
<keyword evidence="7" id="KW-0256">Endoplasmic reticulum</keyword>
<feature type="domain" description="Cadherin" evidence="23">
    <location>
        <begin position="32"/>
        <end position="148"/>
    </location>
</feature>
<sequence>MIWRDFCLPVLLAVAILHSATCNKGNKHKPWMEAQYQGIIMENDNTVLLNPPLFALDKDAPLRYAGEICGFRIHGAGTPFEAVVLDRTTGEGLIRAKGPVDCEAQREHTFTIQAHDCGEGPDGANSKKSHKATVHVRVNDVNEFAPVFGERVFRASVTEGRLYERVLRVQAWDQDCSPQYSQVCFYQILTPNVPFTIDNDGYIKNTQPLQANGDRLIRFTVTAYDCGKKRAVEDAEVEIQVKPICKPSWKGWNKRIEYVPGAGSLALFPNIHLETCEEPIWNIQATVEIQTSHIAKGCDRDNYSEKSLRKLCGAAAGDVDLLPPPSPIYNWTHSLPIQDTQDSSPVYWFNGSQSVEVPPGRLPAGGGAADHLTLSFWLKHAGGSGGKAGKEEEVLLCNTVQNDGSFSHYTLAVHGCRISFLYWSLLDSARPVKFLWKLEQVCDVEWHHYALSLEFPTVALYVDGVTYDPALIHDNGALTPPKRQARLMIGGCWTDEKFAVRVNDNEVSRATPGSSVGRFLRGYISGLSLRLGPVDSREVIECLYSCKEGLQYTDFDSLGKGMKVHVNPAQSQLSLEGDDAVSFSRALQHVEYLNSLQFPTPGVRPLKLQTTVRCVSDEGCLSVPDLDGYLVVLQPDAPQVQLTGSPRSAHPVSDFQGPLGVPIFPDLRITCTVSHSLTPNKLERAPRADMQFPDGIECSLERCEIGVVGEDLNQEYESLSLDLSSAWQRGLEAENNSRSLRITGVQNVAVYEDILRSVSYHTAPRAELYARKFHVSCSEMNGRYISNQLYTEVDVLHGVHAVSPSHIQSAQQQFVHNVHQPPAELSGHAMVSPNRSSVFPGVAMVIIVVCIGFLALIVTLGLSRIHNVRQRGGFDGEELETTNQRDPFWEDSAMTITVNPMESLQSRGLVPKQKAAVPEKRDLEDESR</sequence>
<evidence type="ECO:0000313" key="24">
    <source>
        <dbReference type="EMBL" id="DBA14911.1"/>
    </source>
</evidence>
<evidence type="ECO:0000256" key="12">
    <source>
        <dbReference type="ARBA" id="ARBA00023034"/>
    </source>
</evidence>
<dbReference type="PROSITE" id="PS50268">
    <property type="entry name" value="CADHERIN_2"/>
    <property type="match status" value="1"/>
</dbReference>
<feature type="region of interest" description="Disordered" evidence="20">
    <location>
        <begin position="906"/>
        <end position="928"/>
    </location>
</feature>
<dbReference type="InterPro" id="IPR015919">
    <property type="entry name" value="Cadherin-like_sf"/>
</dbReference>
<keyword evidence="25" id="KW-1185">Reference proteome</keyword>
<evidence type="ECO:0000313" key="25">
    <source>
        <dbReference type="Proteomes" id="UP001181693"/>
    </source>
</evidence>
<evidence type="ECO:0000256" key="17">
    <source>
        <dbReference type="ARBA" id="ARBA00035015"/>
    </source>
</evidence>
<keyword evidence="12" id="KW-0333">Golgi apparatus</keyword>
<keyword evidence="8 19" id="KW-0106">Calcium</keyword>
<dbReference type="CDD" id="cd11304">
    <property type="entry name" value="Cadherin_repeat"/>
    <property type="match status" value="2"/>
</dbReference>
<keyword evidence="14" id="KW-0325">Glycoprotein</keyword>
<dbReference type="GO" id="GO:0005509">
    <property type="term" value="F:calcium ion binding"/>
    <property type="evidence" value="ECO:0007669"/>
    <property type="project" value="UniProtKB-UniRule"/>
</dbReference>
<evidence type="ECO:0000256" key="11">
    <source>
        <dbReference type="ARBA" id="ARBA00023018"/>
    </source>
</evidence>
<keyword evidence="3" id="KW-1003">Cell membrane</keyword>
<dbReference type="PANTHER" id="PTHR14139:SF5">
    <property type="entry name" value="CALSYNTENIN-3"/>
    <property type="match status" value="1"/>
</dbReference>
<dbReference type="Gene3D" id="2.60.120.200">
    <property type="match status" value="1"/>
</dbReference>
<dbReference type="PANTHER" id="PTHR14139">
    <property type="entry name" value="CALSYNTENIN"/>
    <property type="match status" value="1"/>
</dbReference>
<evidence type="ECO:0000259" key="23">
    <source>
        <dbReference type="PROSITE" id="PS50268"/>
    </source>
</evidence>
<reference evidence="24" key="1">
    <citation type="thesis" date="2020" institute="ProQuest LLC" country="789 East Eisenhower Parkway, Ann Arbor, MI, USA">
        <title>Comparative Genomics and Chromosome Evolution.</title>
        <authorList>
            <person name="Mudd A.B."/>
        </authorList>
    </citation>
    <scope>NUCLEOTIDE SEQUENCE</scope>
    <source>
        <strain evidence="24">1538</strain>
        <tissue evidence="24">Blood</tissue>
    </source>
</reference>
<evidence type="ECO:0000256" key="5">
    <source>
        <dbReference type="ARBA" id="ARBA00022729"/>
    </source>
</evidence>
<protein>
    <recommendedName>
        <fullName evidence="18">Calsyntenin-3</fullName>
    </recommendedName>
</protein>
<feature type="transmembrane region" description="Helical" evidence="21">
    <location>
        <begin position="838"/>
        <end position="862"/>
    </location>
</feature>
<keyword evidence="13 21" id="KW-0472">Membrane</keyword>
<evidence type="ECO:0000256" key="14">
    <source>
        <dbReference type="ARBA" id="ARBA00023180"/>
    </source>
</evidence>
<dbReference type="PRINTS" id="PR00205">
    <property type="entry name" value="CADHERIN"/>
</dbReference>
<dbReference type="GO" id="GO:0009986">
    <property type="term" value="C:cell surface"/>
    <property type="evidence" value="ECO:0007669"/>
    <property type="project" value="TreeGrafter"/>
</dbReference>
<keyword evidence="5 22" id="KW-0732">Signal</keyword>
<dbReference type="GO" id="GO:0045211">
    <property type="term" value="C:postsynaptic membrane"/>
    <property type="evidence" value="ECO:0007669"/>
    <property type="project" value="UniProtKB-SubCell"/>
</dbReference>
<comment type="caution">
    <text evidence="24">The sequence shown here is derived from an EMBL/GenBank/DDBJ whole genome shotgun (WGS) entry which is preliminary data.</text>
</comment>
<evidence type="ECO:0000256" key="4">
    <source>
        <dbReference type="ARBA" id="ARBA00022692"/>
    </source>
</evidence>
<evidence type="ECO:0000256" key="6">
    <source>
        <dbReference type="ARBA" id="ARBA00022737"/>
    </source>
</evidence>
<dbReference type="Pfam" id="PF19699">
    <property type="entry name" value="CLSTN_C"/>
    <property type="match status" value="1"/>
</dbReference>
<evidence type="ECO:0000256" key="18">
    <source>
        <dbReference type="ARBA" id="ARBA00040470"/>
    </source>
</evidence>
<dbReference type="InterPro" id="IPR002126">
    <property type="entry name" value="Cadherin-like_dom"/>
</dbReference>
<evidence type="ECO:0000256" key="3">
    <source>
        <dbReference type="ARBA" id="ARBA00022475"/>
    </source>
</evidence>
<proteinExistence type="inferred from homology"/>
<keyword evidence="4 21" id="KW-0812">Transmembrane</keyword>
<feature type="chain" id="PRO_5043965818" description="Calsyntenin-3" evidence="22">
    <location>
        <begin position="23"/>
        <end position="928"/>
    </location>
</feature>
<gene>
    <name evidence="24" type="ORF">GDO54_004187</name>
</gene>
<keyword evidence="6" id="KW-0677">Repeat</keyword>
<evidence type="ECO:0000256" key="22">
    <source>
        <dbReference type="SAM" id="SignalP"/>
    </source>
</evidence>
<dbReference type="SMART" id="SM00112">
    <property type="entry name" value="CA"/>
    <property type="match status" value="2"/>
</dbReference>
<dbReference type="FunFam" id="2.60.40.60:FF:000025">
    <property type="entry name" value="Calsyntenin 1"/>
    <property type="match status" value="1"/>
</dbReference>
<evidence type="ECO:0000256" key="20">
    <source>
        <dbReference type="SAM" id="MobiDB-lite"/>
    </source>
</evidence>
<organism evidence="24 25">
    <name type="scientific">Pyxicephalus adspersus</name>
    <name type="common">African bullfrog</name>
    <dbReference type="NCBI Taxonomy" id="30357"/>
    <lineage>
        <taxon>Eukaryota</taxon>
        <taxon>Metazoa</taxon>
        <taxon>Chordata</taxon>
        <taxon>Craniata</taxon>
        <taxon>Vertebrata</taxon>
        <taxon>Euteleostomi</taxon>
        <taxon>Amphibia</taxon>
        <taxon>Batrachia</taxon>
        <taxon>Anura</taxon>
        <taxon>Neobatrachia</taxon>
        <taxon>Ranoidea</taxon>
        <taxon>Pyxicephalidae</taxon>
        <taxon>Pyxicephalinae</taxon>
        <taxon>Pyxicephalus</taxon>
    </lineage>
</organism>
<dbReference type="InterPro" id="IPR013320">
    <property type="entry name" value="ConA-like_dom_sf"/>
</dbReference>
<dbReference type="FunFam" id="2.60.120.200:FF:000234">
    <property type="entry name" value="Calsyntenin 3"/>
    <property type="match status" value="1"/>
</dbReference>
<dbReference type="SUPFAM" id="SSF49313">
    <property type="entry name" value="Cadherin-like"/>
    <property type="match status" value="2"/>
</dbReference>
<evidence type="ECO:0000256" key="7">
    <source>
        <dbReference type="ARBA" id="ARBA00022824"/>
    </source>
</evidence>
<keyword evidence="15" id="KW-0628">Postsynaptic cell membrane</keyword>
<evidence type="ECO:0000256" key="19">
    <source>
        <dbReference type="PROSITE-ProRule" id="PRU00043"/>
    </source>
</evidence>
<evidence type="ECO:0000256" key="10">
    <source>
        <dbReference type="ARBA" id="ARBA00022989"/>
    </source>
</evidence>
<comment type="similarity">
    <text evidence="17">Belongs to the calsyntenin family.</text>
</comment>
<name>A0AAV2ZF35_PYXAD</name>
<dbReference type="SUPFAM" id="SSF49899">
    <property type="entry name" value="Concanavalin A-like lectins/glucanases"/>
    <property type="match status" value="1"/>
</dbReference>
<dbReference type="InterPro" id="IPR045588">
    <property type="entry name" value="CLSTN_C"/>
</dbReference>
<evidence type="ECO:0000256" key="1">
    <source>
        <dbReference type="ARBA" id="ARBA00004115"/>
    </source>
</evidence>
<dbReference type="GO" id="GO:0050806">
    <property type="term" value="P:positive regulation of synaptic transmission"/>
    <property type="evidence" value="ECO:0007669"/>
    <property type="project" value="TreeGrafter"/>
</dbReference>
<dbReference type="GO" id="GO:0000139">
    <property type="term" value="C:Golgi membrane"/>
    <property type="evidence" value="ECO:0007669"/>
    <property type="project" value="UniProtKB-SubCell"/>
</dbReference>
<evidence type="ECO:0000256" key="9">
    <source>
        <dbReference type="ARBA" id="ARBA00022889"/>
    </source>
</evidence>
<keyword evidence="9" id="KW-0130">Cell adhesion</keyword>
<dbReference type="GO" id="GO:0007156">
    <property type="term" value="P:homophilic cell adhesion via plasma membrane adhesion molecules"/>
    <property type="evidence" value="ECO:0007669"/>
    <property type="project" value="InterPro"/>
</dbReference>
<evidence type="ECO:0000256" key="2">
    <source>
        <dbReference type="ARBA" id="ARBA00004614"/>
    </source>
</evidence>
<comment type="subcellular location">
    <subcellularLocation>
        <location evidence="1">Endoplasmic reticulum membrane</location>
        <topology evidence="1">Single-pass type I membrane protein</topology>
    </subcellularLocation>
    <subcellularLocation>
        <location evidence="2">Golgi apparatus membrane</location>
        <topology evidence="2">Single-pass type I membrane protein</topology>
    </subcellularLocation>
    <subcellularLocation>
        <location evidence="16">Postsynaptic cell membrane</location>
        <topology evidence="16">Single-pass type I membrane protein</topology>
    </subcellularLocation>
</comment>
<evidence type="ECO:0000256" key="21">
    <source>
        <dbReference type="SAM" id="Phobius"/>
    </source>
</evidence>